<feature type="domain" description="GIY-YIG" evidence="15">
    <location>
        <begin position="14"/>
        <end position="92"/>
    </location>
</feature>
<dbReference type="GO" id="GO:0006289">
    <property type="term" value="P:nucleotide-excision repair"/>
    <property type="evidence" value="ECO:0007669"/>
    <property type="project" value="UniProtKB-UniRule"/>
</dbReference>
<comment type="subunit">
    <text evidence="10 13">Interacts with UvrB in an incision complex.</text>
</comment>
<keyword evidence="18" id="KW-1185">Reference proteome</keyword>
<feature type="domain" description="UVR" evidence="14">
    <location>
        <begin position="202"/>
        <end position="237"/>
    </location>
</feature>
<organism evidence="17 18">
    <name type="scientific">Ruminobacter amylophilus</name>
    <dbReference type="NCBI Taxonomy" id="867"/>
    <lineage>
        <taxon>Bacteria</taxon>
        <taxon>Pseudomonadati</taxon>
        <taxon>Pseudomonadota</taxon>
        <taxon>Gammaproteobacteria</taxon>
        <taxon>Aeromonadales</taxon>
        <taxon>Succinivibrionaceae</taxon>
        <taxon>Ruminobacter</taxon>
    </lineage>
</organism>
<evidence type="ECO:0000256" key="4">
    <source>
        <dbReference type="ARBA" id="ARBA00022769"/>
    </source>
</evidence>
<dbReference type="AlphaFoldDB" id="A0A662ZJ80"/>
<dbReference type="GO" id="GO:0009432">
    <property type="term" value="P:SOS response"/>
    <property type="evidence" value="ECO:0007669"/>
    <property type="project" value="UniProtKB-UniRule"/>
</dbReference>
<protein>
    <recommendedName>
        <fullName evidence="11 13">UvrABC system protein C</fullName>
        <shortName evidence="13">Protein UvrC</shortName>
    </recommendedName>
    <alternativeName>
        <fullName evidence="12 13">Excinuclease ABC subunit C</fullName>
    </alternativeName>
</protein>
<dbReference type="GO" id="GO:0009380">
    <property type="term" value="C:excinuclease repair complex"/>
    <property type="evidence" value="ECO:0007669"/>
    <property type="project" value="InterPro"/>
</dbReference>
<dbReference type="FunFam" id="3.30.420.340:FF:000001">
    <property type="entry name" value="UvrABC system protein C"/>
    <property type="match status" value="1"/>
</dbReference>
<dbReference type="InterPro" id="IPR004791">
    <property type="entry name" value="UvrC"/>
</dbReference>
<name>A0A662ZJ80_9GAMM</name>
<dbReference type="Gene3D" id="3.30.420.340">
    <property type="entry name" value="UvrC, RNAse H endonuclease domain"/>
    <property type="match status" value="1"/>
</dbReference>
<evidence type="ECO:0000256" key="10">
    <source>
        <dbReference type="ARBA" id="ARBA00062841"/>
    </source>
</evidence>
<dbReference type="InterPro" id="IPR035901">
    <property type="entry name" value="GIY-YIG_endonuc_sf"/>
</dbReference>
<dbReference type="InterPro" id="IPR036876">
    <property type="entry name" value="UVR_dom_sf"/>
</dbReference>
<accession>A0A662ZJ80</accession>
<evidence type="ECO:0000259" key="15">
    <source>
        <dbReference type="PROSITE" id="PS50164"/>
    </source>
</evidence>
<dbReference type="InterPro" id="IPR050066">
    <property type="entry name" value="UvrABC_protein_C"/>
</dbReference>
<comment type="function">
    <text evidence="8 13">The UvrABC repair system catalyzes the recognition and processing of DNA lesions. UvrC both incises the 5' and 3' sides of the lesion. The N-terminal half is responsible for the 3' incision and the C-terminal half is responsible for the 5' incision.</text>
</comment>
<dbReference type="Pfam" id="PF14520">
    <property type="entry name" value="HHH_5"/>
    <property type="match status" value="1"/>
</dbReference>
<dbReference type="InterPro" id="IPR001943">
    <property type="entry name" value="UVR_dom"/>
</dbReference>
<dbReference type="OrthoDB" id="9804933at2"/>
<dbReference type="Pfam" id="PF08459">
    <property type="entry name" value="UvrC_RNaseH_dom"/>
    <property type="match status" value="1"/>
</dbReference>
<dbReference type="GO" id="GO:0009381">
    <property type="term" value="F:excinuclease ABC activity"/>
    <property type="evidence" value="ECO:0007669"/>
    <property type="project" value="UniProtKB-UniRule"/>
</dbReference>
<evidence type="ECO:0000256" key="9">
    <source>
        <dbReference type="ARBA" id="ARBA00061531"/>
    </source>
</evidence>
<dbReference type="EMBL" id="FOXF01000024">
    <property type="protein sequence ID" value="SFP44762.1"/>
    <property type="molecule type" value="Genomic_DNA"/>
</dbReference>
<dbReference type="NCBIfam" id="TIGR00194">
    <property type="entry name" value="uvrC"/>
    <property type="match status" value="1"/>
</dbReference>
<dbReference type="SUPFAM" id="SSF82771">
    <property type="entry name" value="GIY-YIG endonuclease"/>
    <property type="match status" value="1"/>
</dbReference>
<keyword evidence="2 13" id="KW-0963">Cytoplasm</keyword>
<dbReference type="Pfam" id="PF22920">
    <property type="entry name" value="UvrC_RNaseH"/>
    <property type="match status" value="1"/>
</dbReference>
<dbReference type="InterPro" id="IPR000305">
    <property type="entry name" value="GIY-YIG_endonuc"/>
</dbReference>
<evidence type="ECO:0000259" key="16">
    <source>
        <dbReference type="PROSITE" id="PS50165"/>
    </source>
</evidence>
<dbReference type="HAMAP" id="MF_00203">
    <property type="entry name" value="UvrC"/>
    <property type="match status" value="1"/>
</dbReference>
<comment type="subcellular location">
    <subcellularLocation>
        <location evidence="1 13">Cytoplasm</location>
    </subcellularLocation>
</comment>
<dbReference type="PANTHER" id="PTHR30562:SF1">
    <property type="entry name" value="UVRABC SYSTEM PROTEIN C"/>
    <property type="match status" value="1"/>
</dbReference>
<feature type="domain" description="UvrC family homology region profile" evidence="16">
    <location>
        <begin position="253"/>
        <end position="478"/>
    </location>
</feature>
<dbReference type="SMART" id="SM00278">
    <property type="entry name" value="HhH1"/>
    <property type="match status" value="2"/>
</dbReference>
<keyword evidence="4 13" id="KW-0228">DNA excision</keyword>
<evidence type="ECO:0000256" key="8">
    <source>
        <dbReference type="ARBA" id="ARBA00059452"/>
    </source>
</evidence>
<dbReference type="SUPFAM" id="SSF47781">
    <property type="entry name" value="RuvA domain 2-like"/>
    <property type="match status" value="1"/>
</dbReference>
<dbReference type="Gene3D" id="4.10.860.10">
    <property type="entry name" value="UVR domain"/>
    <property type="match status" value="1"/>
</dbReference>
<dbReference type="GO" id="GO:0003677">
    <property type="term" value="F:DNA binding"/>
    <property type="evidence" value="ECO:0007669"/>
    <property type="project" value="UniProtKB-UniRule"/>
</dbReference>
<dbReference type="Gene3D" id="3.40.1440.10">
    <property type="entry name" value="GIY-YIG endonuclease"/>
    <property type="match status" value="1"/>
</dbReference>
<keyword evidence="3 13" id="KW-0227">DNA damage</keyword>
<evidence type="ECO:0000256" key="1">
    <source>
        <dbReference type="ARBA" id="ARBA00004496"/>
    </source>
</evidence>
<evidence type="ECO:0000259" key="14">
    <source>
        <dbReference type="PROSITE" id="PS50151"/>
    </source>
</evidence>
<dbReference type="InterPro" id="IPR038476">
    <property type="entry name" value="UvrC_RNase_H_dom_sf"/>
</dbReference>
<dbReference type="FunFam" id="1.10.150.20:FF:000005">
    <property type="entry name" value="UvrABC system protein C"/>
    <property type="match status" value="1"/>
</dbReference>
<reference evidence="17 18" key="1">
    <citation type="submission" date="2016-10" db="EMBL/GenBank/DDBJ databases">
        <authorList>
            <person name="Varghese N."/>
            <person name="Submissions S."/>
        </authorList>
    </citation>
    <scope>NUCLEOTIDE SEQUENCE [LARGE SCALE GENOMIC DNA]</scope>
    <source>
        <strain evidence="17 18">DSM 1361</strain>
    </source>
</reference>
<evidence type="ECO:0000256" key="5">
    <source>
        <dbReference type="ARBA" id="ARBA00022881"/>
    </source>
</evidence>
<comment type="similarity">
    <text evidence="9 13">Belongs to the UvrC family.</text>
</comment>
<dbReference type="PROSITE" id="PS50164">
    <property type="entry name" value="GIY_YIG"/>
    <property type="match status" value="1"/>
</dbReference>
<keyword evidence="6 13" id="KW-0234">DNA repair</keyword>
<dbReference type="Pfam" id="PF01541">
    <property type="entry name" value="GIY-YIG"/>
    <property type="match status" value="1"/>
</dbReference>
<proteinExistence type="inferred from homology"/>
<evidence type="ECO:0000256" key="2">
    <source>
        <dbReference type="ARBA" id="ARBA00022490"/>
    </source>
</evidence>
<dbReference type="InterPro" id="IPR047296">
    <property type="entry name" value="GIY-YIG_UvrC_Cho"/>
</dbReference>
<evidence type="ECO:0000256" key="12">
    <source>
        <dbReference type="ARBA" id="ARBA00077138"/>
    </source>
</evidence>
<evidence type="ECO:0000256" key="13">
    <source>
        <dbReference type="HAMAP-Rule" id="MF_00203"/>
    </source>
</evidence>
<evidence type="ECO:0000313" key="17">
    <source>
        <dbReference type="EMBL" id="SFP44762.1"/>
    </source>
</evidence>
<gene>
    <name evidence="13" type="primary">uvrC</name>
    <name evidence="17" type="ORF">SAMN02910344_01413</name>
</gene>
<dbReference type="PROSITE" id="PS50165">
    <property type="entry name" value="UVRC"/>
    <property type="match status" value="1"/>
</dbReference>
<dbReference type="InterPro" id="IPR010994">
    <property type="entry name" value="RuvA_2-like"/>
</dbReference>
<dbReference type="PROSITE" id="PS50151">
    <property type="entry name" value="UVR"/>
    <property type="match status" value="1"/>
</dbReference>
<sequence length="610" mass="69027">MSFDSEAFLATVPHSSGVYRMFNSDNVIIYIGKAKDLRKRLGQYFMKDLPNAKTERLVSLIDHIEFTVTFSETEALILECNLIKQYQPKYNILLKDDKSYPFILLTSEKHPRLTAHRGARKEKGTYFGPYPGSGAVRESLRLLQKIFPVRQCSNTVYKNRRRPCLMYQMGRCMAPCIQEICDNAEYARQVHMCSLFLQGRNQQLLNDLVAEMDRASESLDFEKAIKFRDQLTSLRKVQEQQTVSGDITTDLDILGCAIEDGLACVHVLFIRTGKILGTRSYFPKLPADNSYEYLIESFIGQFYLIPRQDRTLPDEIIAAHAPENLSEIEEALNAVPEGRIRFTTSVRGERAGYLRLAEANAHASLKARLAHENTMAERIEGFEELFGLSGVERMECFDISHTMGELTVASCVVFDRDGPNTKEYRRFNIDGITPGDDFAAMHQALTRRFRGISADGKVPDVLFIDGGLGQLHEAEKIISELFKDVTDVMPPFLIGVAKGEGRKAGLETLITGYSHEEYNLTLDNPALQLVLHIRDESHRFAITGHRHRREKSRVTSRLQDIPGIGAVRRQALLKHMGGMQELVRASADEISKVPGISRKLAEEIYSWLHG</sequence>
<evidence type="ECO:0000256" key="7">
    <source>
        <dbReference type="ARBA" id="ARBA00023236"/>
    </source>
</evidence>
<keyword evidence="7 13" id="KW-0742">SOS response</keyword>
<dbReference type="Pfam" id="PF02151">
    <property type="entry name" value="UVR"/>
    <property type="match status" value="1"/>
</dbReference>
<dbReference type="Gene3D" id="1.10.150.20">
    <property type="entry name" value="5' to 3' exonuclease, C-terminal subdomain"/>
    <property type="match status" value="1"/>
</dbReference>
<keyword evidence="5 13" id="KW-0267">Excision nuclease</keyword>
<dbReference type="InterPro" id="IPR003583">
    <property type="entry name" value="Hlx-hairpin-Hlx_DNA-bd_motif"/>
</dbReference>
<evidence type="ECO:0000256" key="11">
    <source>
        <dbReference type="ARBA" id="ARBA00067419"/>
    </source>
</evidence>
<evidence type="ECO:0000256" key="3">
    <source>
        <dbReference type="ARBA" id="ARBA00022763"/>
    </source>
</evidence>
<evidence type="ECO:0000256" key="6">
    <source>
        <dbReference type="ARBA" id="ARBA00023204"/>
    </source>
</evidence>
<dbReference type="Proteomes" id="UP000243745">
    <property type="component" value="Unassembled WGS sequence"/>
</dbReference>
<dbReference type="RefSeq" id="WP_093142353.1">
    <property type="nucleotide sequence ID" value="NZ_FOXF01000024.1"/>
</dbReference>
<evidence type="ECO:0000313" key="18">
    <source>
        <dbReference type="Proteomes" id="UP000243745"/>
    </source>
</evidence>
<dbReference type="InterPro" id="IPR001162">
    <property type="entry name" value="UvrC_RNase_H_dom"/>
</dbReference>
<dbReference type="GO" id="GO:0005737">
    <property type="term" value="C:cytoplasm"/>
    <property type="evidence" value="ECO:0007669"/>
    <property type="project" value="UniProtKB-SubCell"/>
</dbReference>
<dbReference type="SMART" id="SM00465">
    <property type="entry name" value="GIYc"/>
    <property type="match status" value="1"/>
</dbReference>
<dbReference type="FunFam" id="3.40.1440.10:FF:000001">
    <property type="entry name" value="UvrABC system protein C"/>
    <property type="match status" value="1"/>
</dbReference>
<dbReference type="CDD" id="cd10434">
    <property type="entry name" value="GIY-YIG_UvrC_Cho"/>
    <property type="match status" value="1"/>
</dbReference>
<dbReference type="PANTHER" id="PTHR30562">
    <property type="entry name" value="UVRC/OXIDOREDUCTASE"/>
    <property type="match status" value="1"/>
</dbReference>
<dbReference type="SUPFAM" id="SSF46600">
    <property type="entry name" value="C-terminal UvrC-binding domain of UvrB"/>
    <property type="match status" value="1"/>
</dbReference>